<evidence type="ECO:0000313" key="1">
    <source>
        <dbReference type="EMBL" id="KAJ1890755.1"/>
    </source>
</evidence>
<evidence type="ECO:0000313" key="2">
    <source>
        <dbReference type="Proteomes" id="UP001150581"/>
    </source>
</evidence>
<keyword evidence="2" id="KW-1185">Reference proteome</keyword>
<dbReference type="EMBL" id="JANBPG010001283">
    <property type="protein sequence ID" value="KAJ1890755.1"/>
    <property type="molecule type" value="Genomic_DNA"/>
</dbReference>
<reference evidence="1" key="1">
    <citation type="submission" date="2022-07" db="EMBL/GenBank/DDBJ databases">
        <title>Phylogenomic reconstructions and comparative analyses of Kickxellomycotina fungi.</title>
        <authorList>
            <person name="Reynolds N.K."/>
            <person name="Stajich J.E."/>
            <person name="Barry K."/>
            <person name="Grigoriev I.V."/>
            <person name="Crous P."/>
            <person name="Smith M.E."/>
        </authorList>
    </citation>
    <scope>NUCLEOTIDE SEQUENCE</scope>
    <source>
        <strain evidence="1">Benny 63K</strain>
    </source>
</reference>
<gene>
    <name evidence="1" type="ORF">LPJ66_007294</name>
</gene>
<sequence length="605" mass="66071">MALPKDVHAASAWFPSRSRSSKQVSNSNTNNSQTFSRGLRGGLITSESVRKHPATRHHPYNLEDAPSADRGMLANMLLRRQRSSNTNNDTNTNNNSNNSGGGLKKTMSRLSGKAQQATMGLGENYSAENRTYTAQFGSLNCTNSNVSFLGSSRSGNHSNFNWSTTSGSTLVGSTLAGSTLHGSSLMSSTSTACMRSDSIGSGYLSLGSLEVEYMRSSLSTMTSITSAHRGLQAAVDLQEYPQGADSQFAQAVGSKRGASFLSRYMRSSKRPTHQQQSPAVRFALQHHAQYAGVLEIIDCEDMTVAYRKVTREGSTPWMETFHEVPHQPLPSNFAVGMPVGEYVQGAETMQQALSMPGIDQGSMIRNSPSFAASTMSGSTCGPQGKTMWPGTQSSYGSMATARTGRPAISSQHQHQQLQLDQQQGGARQRASGWFPHGFTLCQLWEISSPNPAIFPMHCRDTRGIIDTVPLTSMVLDRHQYCFRFHLCGNKMRWLVTSKGATQRIEMQCFLRSTVVATLFGGHTMRTRSTQESHYATRSSQRDRPWFVATPPVLQDSVKVQGSGELPCIDVLPVAFSKMPDIDAAVVESFVLFTGIEVFERFLCAP</sequence>
<proteinExistence type="predicted"/>
<accession>A0ACC1IFD0</accession>
<comment type="caution">
    <text evidence="1">The sequence shown here is derived from an EMBL/GenBank/DDBJ whole genome shotgun (WGS) entry which is preliminary data.</text>
</comment>
<name>A0ACC1IFD0_9FUNG</name>
<organism evidence="1 2">
    <name type="scientific">Kickxella alabastrina</name>
    <dbReference type="NCBI Taxonomy" id="61397"/>
    <lineage>
        <taxon>Eukaryota</taxon>
        <taxon>Fungi</taxon>
        <taxon>Fungi incertae sedis</taxon>
        <taxon>Zoopagomycota</taxon>
        <taxon>Kickxellomycotina</taxon>
        <taxon>Kickxellomycetes</taxon>
        <taxon>Kickxellales</taxon>
        <taxon>Kickxellaceae</taxon>
        <taxon>Kickxella</taxon>
    </lineage>
</organism>
<protein>
    <submittedName>
        <fullName evidence="1">Uncharacterized protein</fullName>
    </submittedName>
</protein>
<dbReference type="Proteomes" id="UP001150581">
    <property type="component" value="Unassembled WGS sequence"/>
</dbReference>